<dbReference type="EMBL" id="KQ474082">
    <property type="protein sequence ID" value="KPV73660.1"/>
    <property type="molecule type" value="Genomic_DNA"/>
</dbReference>
<dbReference type="GO" id="GO:0070006">
    <property type="term" value="F:metalloaminopeptidase activity"/>
    <property type="evidence" value="ECO:0007669"/>
    <property type="project" value="InterPro"/>
</dbReference>
<dbReference type="STRING" id="578459.A0A0P9F1W9"/>
<evidence type="ECO:0008006" key="11">
    <source>
        <dbReference type="Google" id="ProtNLM"/>
    </source>
</evidence>
<evidence type="ECO:0000313" key="10">
    <source>
        <dbReference type="Proteomes" id="UP000053890"/>
    </source>
</evidence>
<keyword evidence="3" id="KW-0479">Metal-binding</keyword>
<dbReference type="OrthoDB" id="9995434at2759"/>
<dbReference type="InterPro" id="IPR000587">
    <property type="entry name" value="Creatinase_N"/>
</dbReference>
<feature type="domain" description="Creatinase N-terminal" evidence="7">
    <location>
        <begin position="55"/>
        <end position="180"/>
    </location>
</feature>
<dbReference type="PANTHER" id="PTHR43763">
    <property type="entry name" value="XAA-PRO AMINOPEPTIDASE 1"/>
    <property type="match status" value="1"/>
</dbReference>
<dbReference type="Pfam" id="PF16189">
    <property type="entry name" value="Creatinase_N_2"/>
    <property type="match status" value="1"/>
</dbReference>
<evidence type="ECO:0000313" key="9">
    <source>
        <dbReference type="EMBL" id="KPV73660.1"/>
    </source>
</evidence>
<evidence type="ECO:0000259" key="6">
    <source>
        <dbReference type="Pfam" id="PF00557"/>
    </source>
</evidence>
<dbReference type="Proteomes" id="UP000053890">
    <property type="component" value="Unassembled WGS sequence"/>
</dbReference>
<evidence type="ECO:0000256" key="2">
    <source>
        <dbReference type="ARBA" id="ARBA00008766"/>
    </source>
</evidence>
<dbReference type="FunFam" id="3.40.350.10:FF:000003">
    <property type="entry name" value="Xaa-pro aminopeptidase P"/>
    <property type="match status" value="1"/>
</dbReference>
<evidence type="ECO:0000259" key="8">
    <source>
        <dbReference type="Pfam" id="PF16188"/>
    </source>
</evidence>
<evidence type="ECO:0000256" key="1">
    <source>
        <dbReference type="ARBA" id="ARBA00001936"/>
    </source>
</evidence>
<dbReference type="AlphaFoldDB" id="A0A0P9F1W9"/>
<dbReference type="RefSeq" id="XP_018269709.1">
    <property type="nucleotide sequence ID" value="XM_018417533.1"/>
</dbReference>
<accession>A0A0P9F1W9</accession>
<name>A0A0P9F1W9_RHOGW</name>
<dbReference type="Gene3D" id="3.90.230.10">
    <property type="entry name" value="Creatinase/methionine aminopeptidase superfamily"/>
    <property type="match status" value="1"/>
</dbReference>
<dbReference type="InterPro" id="IPR000994">
    <property type="entry name" value="Pept_M24"/>
</dbReference>
<reference evidence="9 10" key="1">
    <citation type="journal article" date="2015" name="Front. Microbiol.">
        <title>Genome sequence of the plant growth promoting endophytic yeast Rhodotorula graminis WP1.</title>
        <authorList>
            <person name="Firrincieli A."/>
            <person name="Otillar R."/>
            <person name="Salamov A."/>
            <person name="Schmutz J."/>
            <person name="Khan Z."/>
            <person name="Redman R.S."/>
            <person name="Fleck N.D."/>
            <person name="Lindquist E."/>
            <person name="Grigoriev I.V."/>
            <person name="Doty S.L."/>
        </authorList>
    </citation>
    <scope>NUCLEOTIDE SEQUENCE [LARGE SCALE GENOMIC DNA]</scope>
    <source>
        <strain evidence="9 10">WP1</strain>
    </source>
</reference>
<evidence type="ECO:0000259" key="7">
    <source>
        <dbReference type="Pfam" id="PF01321"/>
    </source>
</evidence>
<dbReference type="CDD" id="cd01085">
    <property type="entry name" value="APP"/>
    <property type="match status" value="1"/>
</dbReference>
<evidence type="ECO:0000256" key="3">
    <source>
        <dbReference type="ARBA" id="ARBA00022723"/>
    </source>
</evidence>
<dbReference type="PANTHER" id="PTHR43763:SF17">
    <property type="entry name" value="AMINOPEPTIDASE P, CYTOPLASMIC-RELATED"/>
    <property type="match status" value="1"/>
</dbReference>
<dbReference type="InterPro" id="IPR032416">
    <property type="entry name" value="Peptidase_M24_C"/>
</dbReference>
<dbReference type="GO" id="GO:0046872">
    <property type="term" value="F:metal ion binding"/>
    <property type="evidence" value="ECO:0007669"/>
    <property type="project" value="UniProtKB-KW"/>
</dbReference>
<keyword evidence="5" id="KW-0464">Manganese</keyword>
<gene>
    <name evidence="9" type="ORF">RHOBADRAFT_54856</name>
</gene>
<sequence length="655" mass="72520">MGLLSCFAPLLPARSTAHSSASTATLVDKDAHRFIEGKSSADSDEDRVVVDTGRRLDELRRELDRADVDAYVVPTADAHGSEWVGSCDERRAFISGFTGSSGVAVVTKTEAHLFTDSRYYVQAGKQLDSHWTLQKVGEEGVKNWDKWILDLPSGSKIGIDPTLLDYGTGKALSQAVKTRSLSLVFPSSNLVDAIWRSRPPRSAAPIQPHPLKFTGESASSKLAALRKYLRESHPAGDNDKADAAYLVTTLPAIAWLLNLRGDDIAHNPVFYAYVLITERECVLWVQSAALASDEVRRAVSEFGGRVEEYGNALEGIRREREGKAGKVVTDAKASWAVVDLLGEDKVEIVKSPIETAQAVKNRVEIEGFRRAYLRDGAAWARWQAWLEDEVASGKEVTEWSAAEKLTEYRKGHKYFAGLAYENISATGENAALPHYEPSPSRPVPLSLSTPYLNDSGAQYLDGTIDTTRTMWLGRKSPSREHKRAFTRVLQGHIAVDALVFPEGTTGEQVDVLARAPLWSEGMNYGHGTGHGIGEYLSVHETQVGIAHSAAYFNTPFVPGHVTSNEPGYYEVGSYGIRLESVLCVKEAHTRRGFGDRRWLAFERLTMVPIDTKLVDYALLSPSEKVWLKCHNQLCRDKLLPLVKDDKRAVRWLKRQ</sequence>
<dbReference type="Pfam" id="PF00557">
    <property type="entry name" value="Peptidase_M24"/>
    <property type="match status" value="1"/>
</dbReference>
<dbReference type="SUPFAM" id="SSF53092">
    <property type="entry name" value="Creatinase/prolidase N-terminal domain"/>
    <property type="match status" value="1"/>
</dbReference>
<dbReference type="GeneID" id="28977981"/>
<evidence type="ECO:0000256" key="5">
    <source>
        <dbReference type="ARBA" id="ARBA00023211"/>
    </source>
</evidence>
<dbReference type="Pfam" id="PF01321">
    <property type="entry name" value="Creatinase_N"/>
    <property type="match status" value="1"/>
</dbReference>
<comment type="cofactor">
    <cofactor evidence="1">
        <name>Mn(2+)</name>
        <dbReference type="ChEBI" id="CHEBI:29035"/>
    </cofactor>
</comment>
<keyword evidence="4" id="KW-0378">Hydrolase</keyword>
<proteinExistence type="inferred from homology"/>
<dbReference type="Pfam" id="PF16188">
    <property type="entry name" value="Peptidase_M24_C"/>
    <property type="match status" value="1"/>
</dbReference>
<feature type="domain" description="Peptidase M24 C-terminal" evidence="8">
    <location>
        <begin position="598"/>
        <end position="655"/>
    </location>
</feature>
<evidence type="ECO:0000256" key="4">
    <source>
        <dbReference type="ARBA" id="ARBA00022801"/>
    </source>
</evidence>
<dbReference type="Gene3D" id="3.40.350.10">
    <property type="entry name" value="Creatinase/prolidase N-terminal domain"/>
    <property type="match status" value="2"/>
</dbReference>
<dbReference type="InterPro" id="IPR029149">
    <property type="entry name" value="Creatin/AminoP/Spt16_N"/>
</dbReference>
<dbReference type="InterPro" id="IPR050422">
    <property type="entry name" value="X-Pro_aminopeptidase_P"/>
</dbReference>
<protein>
    <recommendedName>
        <fullName evidence="11">Creatinase/aminopeptidase</fullName>
    </recommendedName>
</protein>
<dbReference type="FunFam" id="3.90.230.10:FF:000009">
    <property type="entry name" value="xaa-Pro aminopeptidase 2"/>
    <property type="match status" value="1"/>
</dbReference>
<feature type="domain" description="Peptidase M24" evidence="6">
    <location>
        <begin position="367"/>
        <end position="586"/>
    </location>
</feature>
<dbReference type="InterPro" id="IPR036005">
    <property type="entry name" value="Creatinase/aminopeptidase-like"/>
</dbReference>
<keyword evidence="10" id="KW-1185">Reference proteome</keyword>
<comment type="similarity">
    <text evidence="2">Belongs to the peptidase M24B family.</text>
</comment>
<dbReference type="SUPFAM" id="SSF55920">
    <property type="entry name" value="Creatinase/aminopeptidase"/>
    <property type="match status" value="1"/>
</dbReference>
<dbReference type="InterPro" id="IPR033740">
    <property type="entry name" value="Pept_M24B"/>
</dbReference>
<organism evidence="9 10">
    <name type="scientific">Rhodotorula graminis (strain WP1)</name>
    <dbReference type="NCBI Taxonomy" id="578459"/>
    <lineage>
        <taxon>Eukaryota</taxon>
        <taxon>Fungi</taxon>
        <taxon>Dikarya</taxon>
        <taxon>Basidiomycota</taxon>
        <taxon>Pucciniomycotina</taxon>
        <taxon>Microbotryomycetes</taxon>
        <taxon>Sporidiobolales</taxon>
        <taxon>Sporidiobolaceae</taxon>
        <taxon>Rhodotorula</taxon>
    </lineage>
</organism>
<dbReference type="OMA" id="LTHFRYT"/>